<dbReference type="Pfam" id="PF04961">
    <property type="entry name" value="FTCD_C"/>
    <property type="match status" value="1"/>
</dbReference>
<name>A0ABD3M3N4_9STRA</name>
<evidence type="ECO:0000259" key="1">
    <source>
        <dbReference type="Pfam" id="PF04961"/>
    </source>
</evidence>
<dbReference type="Gene3D" id="1.20.120.680">
    <property type="entry name" value="Formiminotetrahydrofolate cyclodeaminase monomer, up-and-down helical bundle"/>
    <property type="match status" value="1"/>
</dbReference>
<dbReference type="InterPro" id="IPR007044">
    <property type="entry name" value="Cyclodeamin/CycHdrlase"/>
</dbReference>
<gene>
    <name evidence="2" type="ORF">ACHAWU_008510</name>
</gene>
<evidence type="ECO:0000313" key="2">
    <source>
        <dbReference type="EMBL" id="KAL3757349.1"/>
    </source>
</evidence>
<proteinExistence type="predicted"/>
<feature type="domain" description="Cyclodeaminase/cyclohydrolase" evidence="1">
    <location>
        <begin position="15"/>
        <end position="187"/>
    </location>
</feature>
<reference evidence="2 3" key="1">
    <citation type="submission" date="2024-10" db="EMBL/GenBank/DDBJ databases">
        <title>Updated reference genomes for cyclostephanoid diatoms.</title>
        <authorList>
            <person name="Roberts W.R."/>
            <person name="Alverson A.J."/>
        </authorList>
    </citation>
    <scope>NUCLEOTIDE SEQUENCE [LARGE SCALE GENOMIC DNA]</scope>
    <source>
        <strain evidence="2 3">AJA232-27</strain>
    </source>
</reference>
<dbReference type="AlphaFoldDB" id="A0ABD3M3N4"/>
<dbReference type="EMBL" id="JALLBG020000268">
    <property type="protein sequence ID" value="KAL3757349.1"/>
    <property type="molecule type" value="Genomic_DNA"/>
</dbReference>
<evidence type="ECO:0000313" key="3">
    <source>
        <dbReference type="Proteomes" id="UP001530293"/>
    </source>
</evidence>
<protein>
    <recommendedName>
        <fullName evidence="1">Cyclodeaminase/cyclohydrolase domain-containing protein</fullName>
    </recommendedName>
</protein>
<sequence>MSKQFTMASFKSLPIEQFLTNLAAKQPTPGGGAAAAIGASIGSAAASMAAAYTQRKVDIESGAANKATSLIAALDVTPLLKAADDDASAYADLQRTWKEGDTMPPEEKAAIEARALQIPISLLESCHAQILHIHEFLPFCNKNITSDAKVGMHQLAGAARAAYQTVLVNSPPEDEKKRLQQLLKEIRDMEDSILS</sequence>
<accession>A0ABD3M3N4</accession>
<keyword evidence="3" id="KW-1185">Reference proteome</keyword>
<dbReference type="InterPro" id="IPR036178">
    <property type="entry name" value="Formintransfe-cycloase-like_sf"/>
</dbReference>
<organism evidence="2 3">
    <name type="scientific">Discostella pseudostelligera</name>
    <dbReference type="NCBI Taxonomy" id="259834"/>
    <lineage>
        <taxon>Eukaryota</taxon>
        <taxon>Sar</taxon>
        <taxon>Stramenopiles</taxon>
        <taxon>Ochrophyta</taxon>
        <taxon>Bacillariophyta</taxon>
        <taxon>Coscinodiscophyceae</taxon>
        <taxon>Thalassiosirophycidae</taxon>
        <taxon>Stephanodiscales</taxon>
        <taxon>Stephanodiscaceae</taxon>
        <taxon>Discostella</taxon>
    </lineage>
</organism>
<dbReference type="Proteomes" id="UP001530293">
    <property type="component" value="Unassembled WGS sequence"/>
</dbReference>
<comment type="caution">
    <text evidence="2">The sequence shown here is derived from an EMBL/GenBank/DDBJ whole genome shotgun (WGS) entry which is preliminary data.</text>
</comment>
<dbReference type="SUPFAM" id="SSF101262">
    <property type="entry name" value="Methenyltetrahydrofolate cyclohydrolase-like"/>
    <property type="match status" value="1"/>
</dbReference>